<dbReference type="EMBL" id="JMCB01000006">
    <property type="protein sequence ID" value="KFE68193.1"/>
    <property type="molecule type" value="Genomic_DNA"/>
</dbReference>
<dbReference type="RefSeq" id="WP_044188757.1">
    <property type="nucleotide sequence ID" value="NZ_JMCB01000006.1"/>
</dbReference>
<gene>
    <name evidence="1" type="ORF">DB31_7430</name>
</gene>
<dbReference type="SUPFAM" id="SSF56209">
    <property type="entry name" value="Nitrile hydratase alpha chain"/>
    <property type="match status" value="1"/>
</dbReference>
<proteinExistence type="predicted"/>
<evidence type="ECO:0008006" key="3">
    <source>
        <dbReference type="Google" id="ProtNLM"/>
    </source>
</evidence>
<accession>A0A085WKI0</accession>
<dbReference type="GO" id="GO:0046914">
    <property type="term" value="F:transition metal ion binding"/>
    <property type="evidence" value="ECO:0007669"/>
    <property type="project" value="InterPro"/>
</dbReference>
<reference evidence="1 2" key="1">
    <citation type="submission" date="2014-04" db="EMBL/GenBank/DDBJ databases">
        <title>Genome assembly of Hyalangium minutum DSM 14724.</title>
        <authorList>
            <person name="Sharma G."/>
            <person name="Subramanian S."/>
        </authorList>
    </citation>
    <scope>NUCLEOTIDE SEQUENCE [LARGE SCALE GENOMIC DNA]</scope>
    <source>
        <strain evidence="1 2">DSM 14724</strain>
    </source>
</reference>
<dbReference type="Proteomes" id="UP000028725">
    <property type="component" value="Unassembled WGS sequence"/>
</dbReference>
<sequence length="91" mass="10035">MMKDLIIRAWKDPEFRAQLSAEERAAVPECPAGKPLTDLDEGSLSAVVGGFIGPDQDLSDFNPRITPYIRVSTPVRLDQVAAIQHVAVLRY</sequence>
<dbReference type="NCBIfam" id="TIGR03898">
    <property type="entry name" value="lanti_MRSA_kill"/>
    <property type="match status" value="1"/>
</dbReference>
<dbReference type="InterPro" id="IPR036648">
    <property type="entry name" value="CN_Hdrase_a/SCN_Hdrase_g_sf"/>
</dbReference>
<dbReference type="AlphaFoldDB" id="A0A085WKI0"/>
<comment type="caution">
    <text evidence="1">The sequence shown here is derived from an EMBL/GenBank/DDBJ whole genome shotgun (WGS) entry which is preliminary data.</text>
</comment>
<dbReference type="OrthoDB" id="896929at2"/>
<organism evidence="1 2">
    <name type="scientific">Hyalangium minutum</name>
    <dbReference type="NCBI Taxonomy" id="394096"/>
    <lineage>
        <taxon>Bacteria</taxon>
        <taxon>Pseudomonadati</taxon>
        <taxon>Myxococcota</taxon>
        <taxon>Myxococcia</taxon>
        <taxon>Myxococcales</taxon>
        <taxon>Cystobacterineae</taxon>
        <taxon>Archangiaceae</taxon>
        <taxon>Hyalangium</taxon>
    </lineage>
</organism>
<evidence type="ECO:0000313" key="1">
    <source>
        <dbReference type="EMBL" id="KFE68193.1"/>
    </source>
</evidence>
<dbReference type="InterPro" id="IPR027635">
    <property type="entry name" value="Lantibiotic2_lead_pep_dom"/>
</dbReference>
<dbReference type="GO" id="GO:0003824">
    <property type="term" value="F:catalytic activity"/>
    <property type="evidence" value="ECO:0007669"/>
    <property type="project" value="InterPro"/>
</dbReference>
<name>A0A085WKI0_9BACT</name>
<keyword evidence="2" id="KW-1185">Reference proteome</keyword>
<evidence type="ECO:0000313" key="2">
    <source>
        <dbReference type="Proteomes" id="UP000028725"/>
    </source>
</evidence>
<dbReference type="GO" id="GO:0042742">
    <property type="term" value="P:defense response to bacterium"/>
    <property type="evidence" value="ECO:0007669"/>
    <property type="project" value="InterPro"/>
</dbReference>
<protein>
    <recommendedName>
        <fullName evidence="3">Mersacidin/lichenicidin family type 2 lantibiotic</fullName>
    </recommendedName>
</protein>